<keyword evidence="1" id="KW-0677">Repeat</keyword>
<keyword evidence="2 3" id="KW-0040">ANK repeat</keyword>
<feature type="repeat" description="ANK" evidence="3">
    <location>
        <begin position="517"/>
        <end position="549"/>
    </location>
</feature>
<evidence type="ECO:0000256" key="2">
    <source>
        <dbReference type="ARBA" id="ARBA00023043"/>
    </source>
</evidence>
<sequence length="645" mass="73539">MRFFLHFHFYRITRKRNNEMEKKPRILSGPPACGKSAIAYNTAFMLEKDAEYYILPVTSPEEIRKYLLPETKQVFVIDDPVGKYTVDDSCIQLWNNEETFIKQIFPDCSNTKLILSCRSYIYKSGFCHKLQVSSICFHCDMLSDNLKLSVEERAKIGNRYNIPEVNDVTITMYDFLPLLCANYSEHDDTALFFVNPIKVLSEEMNNTKEKSDIVFLAIALLVVRNNNVDRQLLSLDNPETKELLNDLFNECGFKYFPSTNLSFIVGSSIIHCLIKYGSSRFLANRLQLASLQEEHAELVIIVKLEQEELYFQRLLSDIKKGYHRHGFTGIQMKYALFRSKLTTFLKHLKAEDLTYDKNNSTPLHVVSAHGFDDLAYALIQLRKDQIIHQDKQKRTPLYMACVGGHVNIAVTLLAIGNSSLDITNSDDLTPFDAASNNGHSTTVTCENNQQNIVDILLKNRANVNQRSKTNISPLYKACQIGNEYIVGRLVDADAKVNLQSDDGSSPLGANINAADKFEFTPLHIACREKHERIVRFLIEYNANVNAVNRQKESPLYIFCMHESLRIVELLLEKNADVNLCEEQRNSPLHAACRKGNKQIVQLLLDKKADKHKRNNAGKTPFDVVQGIECDQIIELLNSDIIGGIF</sequence>
<reference evidence="5 6" key="1">
    <citation type="submission" date="2020-06" db="EMBL/GenBank/DDBJ databases">
        <authorList>
            <person name="Li R."/>
            <person name="Bekaert M."/>
        </authorList>
    </citation>
    <scope>NUCLEOTIDE SEQUENCE [LARGE SCALE GENOMIC DNA]</scope>
    <source>
        <strain evidence="6">wild</strain>
    </source>
</reference>
<dbReference type="AlphaFoldDB" id="A0A6J8ACT2"/>
<dbReference type="Gene3D" id="1.25.40.20">
    <property type="entry name" value="Ankyrin repeat-containing domain"/>
    <property type="match status" value="3"/>
</dbReference>
<dbReference type="PROSITE" id="PS50088">
    <property type="entry name" value="ANK_REPEAT"/>
    <property type="match status" value="3"/>
</dbReference>
<dbReference type="InterPro" id="IPR049050">
    <property type="entry name" value="nSTAND3"/>
</dbReference>
<feature type="domain" description="Novel STAND NTPase 3" evidence="4">
    <location>
        <begin position="26"/>
        <end position="158"/>
    </location>
</feature>
<evidence type="ECO:0000256" key="1">
    <source>
        <dbReference type="ARBA" id="ARBA00022737"/>
    </source>
</evidence>
<dbReference type="SUPFAM" id="SSF48403">
    <property type="entry name" value="Ankyrin repeat"/>
    <property type="match status" value="1"/>
</dbReference>
<name>A0A6J8ACT2_MYTCO</name>
<dbReference type="Pfam" id="PF20720">
    <property type="entry name" value="nSTAND3"/>
    <property type="match status" value="1"/>
</dbReference>
<feature type="repeat" description="ANK" evidence="3">
    <location>
        <begin position="583"/>
        <end position="615"/>
    </location>
</feature>
<dbReference type="GO" id="GO:0005634">
    <property type="term" value="C:nucleus"/>
    <property type="evidence" value="ECO:0007669"/>
    <property type="project" value="TreeGrafter"/>
</dbReference>
<protein>
    <recommendedName>
        <fullName evidence="4">Novel STAND NTPase 3 domain-containing protein</fullName>
    </recommendedName>
</protein>
<dbReference type="GO" id="GO:0045944">
    <property type="term" value="P:positive regulation of transcription by RNA polymerase II"/>
    <property type="evidence" value="ECO:0007669"/>
    <property type="project" value="TreeGrafter"/>
</dbReference>
<dbReference type="SMART" id="SM00248">
    <property type="entry name" value="ANK"/>
    <property type="match status" value="7"/>
</dbReference>
<dbReference type="InterPro" id="IPR002110">
    <property type="entry name" value="Ankyrin_rpt"/>
</dbReference>
<keyword evidence="6" id="KW-1185">Reference proteome</keyword>
<proteinExistence type="predicted"/>
<organism evidence="5 6">
    <name type="scientific">Mytilus coruscus</name>
    <name type="common">Sea mussel</name>
    <dbReference type="NCBI Taxonomy" id="42192"/>
    <lineage>
        <taxon>Eukaryota</taxon>
        <taxon>Metazoa</taxon>
        <taxon>Spiralia</taxon>
        <taxon>Lophotrochozoa</taxon>
        <taxon>Mollusca</taxon>
        <taxon>Bivalvia</taxon>
        <taxon>Autobranchia</taxon>
        <taxon>Pteriomorphia</taxon>
        <taxon>Mytilida</taxon>
        <taxon>Mytiloidea</taxon>
        <taxon>Mytilidae</taxon>
        <taxon>Mytilinae</taxon>
        <taxon>Mytilus</taxon>
    </lineage>
</organism>
<dbReference type="InterPro" id="IPR050663">
    <property type="entry name" value="Ankyrin-SOCS_Box"/>
</dbReference>
<feature type="repeat" description="ANK" evidence="3">
    <location>
        <begin position="550"/>
        <end position="582"/>
    </location>
</feature>
<dbReference type="InterPro" id="IPR036770">
    <property type="entry name" value="Ankyrin_rpt-contain_sf"/>
</dbReference>
<dbReference type="OrthoDB" id="194358at2759"/>
<dbReference type="Pfam" id="PF12796">
    <property type="entry name" value="Ank_2"/>
    <property type="match status" value="2"/>
</dbReference>
<dbReference type="PANTHER" id="PTHR24193:SF121">
    <property type="entry name" value="ADA2A-CONTAINING COMPLEX COMPONENT 3, ISOFORM D"/>
    <property type="match status" value="1"/>
</dbReference>
<dbReference type="PROSITE" id="PS50297">
    <property type="entry name" value="ANK_REP_REGION"/>
    <property type="match status" value="3"/>
</dbReference>
<dbReference type="EMBL" id="CACVKT020001220">
    <property type="protein sequence ID" value="CAC5366237.1"/>
    <property type="molecule type" value="Genomic_DNA"/>
</dbReference>
<dbReference type="GO" id="GO:0000976">
    <property type="term" value="F:transcription cis-regulatory region binding"/>
    <property type="evidence" value="ECO:0007669"/>
    <property type="project" value="TreeGrafter"/>
</dbReference>
<evidence type="ECO:0000256" key="3">
    <source>
        <dbReference type="PROSITE-ProRule" id="PRU00023"/>
    </source>
</evidence>
<accession>A0A6J8ACT2</accession>
<dbReference type="PANTHER" id="PTHR24193">
    <property type="entry name" value="ANKYRIN REPEAT PROTEIN"/>
    <property type="match status" value="1"/>
</dbReference>
<gene>
    <name evidence="5" type="ORF">MCOR_6611</name>
</gene>
<evidence type="ECO:0000313" key="6">
    <source>
        <dbReference type="Proteomes" id="UP000507470"/>
    </source>
</evidence>
<evidence type="ECO:0000259" key="4">
    <source>
        <dbReference type="Pfam" id="PF20720"/>
    </source>
</evidence>
<dbReference type="Proteomes" id="UP000507470">
    <property type="component" value="Unassembled WGS sequence"/>
</dbReference>
<evidence type="ECO:0000313" key="5">
    <source>
        <dbReference type="EMBL" id="CAC5366237.1"/>
    </source>
</evidence>